<dbReference type="RefSeq" id="WP_120106988.1">
    <property type="nucleotide sequence ID" value="NZ_QXQB01000001.1"/>
</dbReference>
<evidence type="ECO:0000313" key="2">
    <source>
        <dbReference type="Proteomes" id="UP000267798"/>
    </source>
</evidence>
<dbReference type="OrthoDB" id="2511064at2"/>
<dbReference type="EMBL" id="QXQB01000001">
    <property type="protein sequence ID" value="RJX40951.1"/>
    <property type="molecule type" value="Genomic_DNA"/>
</dbReference>
<proteinExistence type="predicted"/>
<reference evidence="1 2" key="1">
    <citation type="submission" date="2018-09" db="EMBL/GenBank/DDBJ databases">
        <title>Paenibacillus aracenensis nov. sp. isolated from a cave in southern Spain.</title>
        <authorList>
            <person name="Jurado V."/>
            <person name="Gutierrez-Patricio S."/>
            <person name="Gonzalez-Pimentel J.L."/>
            <person name="Miller A.Z."/>
            <person name="Laiz L."/>
            <person name="Saiz-Jimenez C."/>
        </authorList>
    </citation>
    <scope>NUCLEOTIDE SEQUENCE [LARGE SCALE GENOMIC DNA]</scope>
    <source>
        <strain evidence="1 2">JCM 19203</strain>
    </source>
</reference>
<protein>
    <submittedName>
        <fullName evidence="1">Uncharacterized protein</fullName>
    </submittedName>
</protein>
<organism evidence="1 2">
    <name type="scientific">Paenibacillus pinisoli</name>
    <dbReference type="NCBI Taxonomy" id="1276110"/>
    <lineage>
        <taxon>Bacteria</taxon>
        <taxon>Bacillati</taxon>
        <taxon>Bacillota</taxon>
        <taxon>Bacilli</taxon>
        <taxon>Bacillales</taxon>
        <taxon>Paenibacillaceae</taxon>
        <taxon>Paenibacillus</taxon>
    </lineage>
</organism>
<sequence length="490" mass="56702">MLNNTQAADSIINKLHTQPIKFSYRFLKALFDIEQDYDNRVIYRTRLNGSGRLAHHVTKADLQLATTLQKFVNVNGELVFTNRHMIYQQLRALYEAPVNKDQFYAAFEKFQFNRLISTSPDSPETIKVILHSYLEPNGDLGRFVLYPSLITSMHFSKLPLSHQKFYYYACGQQGDQRGKILQINFDSLYELLHRQEPGHIRRILVDLASHPFQDQQPLLKVGRMETNMFGRPKAVYQVNGALLPSYIAGEHYRESMPIKKGIRRLLKRLEGYFLASGCDNERWYQPAFLNELAALIKGKSENYIKYVMGRVTKLGQGSLYKASEMLEIIKSELCDKAAGMRLAIAESTNVLNYLTGSKLEFGKSIRDIPIGTFRRICKQILPKLEKTYGRPAAYGTLDYKRPSVELQELEKALDLHTLRIMAFKQQLDPGAFLDLTQDAYRIWQSDNSKPSDLMNWLVWKMDELPKWRMHPDPPSDFDLFQFIQTESTLT</sequence>
<accession>A0A3A6PVV6</accession>
<comment type="caution">
    <text evidence="1">The sequence shown here is derived from an EMBL/GenBank/DDBJ whole genome shotgun (WGS) entry which is preliminary data.</text>
</comment>
<gene>
    <name evidence="1" type="ORF">D3P09_02730</name>
</gene>
<dbReference type="AlphaFoldDB" id="A0A3A6PVV6"/>
<evidence type="ECO:0000313" key="1">
    <source>
        <dbReference type="EMBL" id="RJX40951.1"/>
    </source>
</evidence>
<dbReference type="Proteomes" id="UP000267798">
    <property type="component" value="Unassembled WGS sequence"/>
</dbReference>
<name>A0A3A6PVV6_9BACL</name>
<keyword evidence="2" id="KW-1185">Reference proteome</keyword>